<sequence>MEFKSVHYTIDSLLQKVRTSKMALPDFQRDFVWNPARVVELLDSVARQWPIGSLLLLKGPQTFAIREINSGPVVSGDDLDIYILDGQQRLTSLYHAISDVSDICYYIKFDPLLNNEDDYIAWEKRERFLRNYPTIESRANSRVALVKDIWDQENFYTWLENIQESSLRIKIVSAKEKRLAGLQSKVYKMFATELDKEIELEALARIFETLNRTGVRLNAVDLMVASLYPSGFKLRDEWDRAKDSYDILNQINPDPIEILKLIALLVRVRYGKNSSAGVRQGDLLNIRRELISNTWNEALELYCSALEFTSKNLGVINEDLVPSWSMILGVAGWLNTPNYNPIQIKKWWVSRAFENHFAQAANTRIVTDFEAITTLGNTFELPYPENRDILLEPAKRNGLLTKAIGGLLVQRGVLDPNTGKELTGGQKISFRSIRDLKTTRISNDDPIYSIMIVSERTDKAFGKEYNLNDLTHPYALATQGFEEYMRDTGFWDSLITDTIFGGTRA</sequence>
<dbReference type="RefSeq" id="WP_186734786.1">
    <property type="nucleotide sequence ID" value="NZ_JABWRJ020000001.1"/>
</dbReference>
<organism evidence="2">
    <name type="scientific">Pseudomonas peradeniyensis</name>
    <dbReference type="NCBI Taxonomy" id="2745488"/>
    <lineage>
        <taxon>Bacteria</taxon>
        <taxon>Pseudomonadati</taxon>
        <taxon>Pseudomonadota</taxon>
        <taxon>Gammaproteobacteria</taxon>
        <taxon>Pseudomonadales</taxon>
        <taxon>Pseudomonadaceae</taxon>
        <taxon>Pseudomonas</taxon>
    </lineage>
</organism>
<dbReference type="AlphaFoldDB" id="A0A923GBS0"/>
<evidence type="ECO:0000259" key="1">
    <source>
        <dbReference type="Pfam" id="PF03235"/>
    </source>
</evidence>
<reference evidence="2" key="1">
    <citation type="journal article" date="2020" name="Microorganisms">
        <title>Reliable Identification of Environmental Pseudomonas Isolates Using the rpoD Gene.</title>
        <authorList>
            <consortium name="The Broad Institute Genome Sequencing Platform"/>
            <person name="Girard L."/>
            <person name="Lood C."/>
            <person name="Rokni-Zadeh H."/>
            <person name="van Noort V."/>
            <person name="Lavigne R."/>
            <person name="De Mot R."/>
        </authorList>
    </citation>
    <scope>NUCLEOTIDE SEQUENCE</scope>
    <source>
        <strain evidence="2">BW13M1</strain>
    </source>
</reference>
<accession>A0A923GBS0</accession>
<dbReference type="PANTHER" id="PTHR37292:SF2">
    <property type="entry name" value="DUF262 DOMAIN-CONTAINING PROTEIN"/>
    <property type="match status" value="1"/>
</dbReference>
<dbReference type="EMBL" id="JABWRJ010000040">
    <property type="protein sequence ID" value="MBC3448534.1"/>
    <property type="molecule type" value="Genomic_DNA"/>
</dbReference>
<dbReference type="PANTHER" id="PTHR37292">
    <property type="entry name" value="VNG6097C"/>
    <property type="match status" value="1"/>
</dbReference>
<proteinExistence type="predicted"/>
<feature type="domain" description="GmrSD restriction endonucleases N-terminal" evidence="1">
    <location>
        <begin position="12"/>
        <end position="227"/>
    </location>
</feature>
<dbReference type="InterPro" id="IPR004919">
    <property type="entry name" value="GmrSD_N"/>
</dbReference>
<dbReference type="Pfam" id="PF03235">
    <property type="entry name" value="GmrSD_N"/>
    <property type="match status" value="1"/>
</dbReference>
<gene>
    <name evidence="2" type="ORF">HU751_22395</name>
</gene>
<protein>
    <submittedName>
        <fullName evidence="2">DUF262 domain-containing protein</fullName>
    </submittedName>
</protein>
<evidence type="ECO:0000313" key="2">
    <source>
        <dbReference type="EMBL" id="MBC3448534.1"/>
    </source>
</evidence>
<comment type="caution">
    <text evidence="2">The sequence shown here is derived from an EMBL/GenBank/DDBJ whole genome shotgun (WGS) entry which is preliminary data.</text>
</comment>
<reference evidence="2" key="2">
    <citation type="submission" date="2020-07" db="EMBL/GenBank/DDBJ databases">
        <authorList>
            <person name="Lood C."/>
            <person name="Girard L."/>
        </authorList>
    </citation>
    <scope>NUCLEOTIDE SEQUENCE</scope>
    <source>
        <strain evidence="2">BW13M1</strain>
    </source>
</reference>
<name>A0A923GBS0_9PSED</name>